<reference evidence="4 5" key="1">
    <citation type="submission" date="2019-01" db="EMBL/GenBank/DDBJ databases">
        <title>Intercellular communication is required for trap formation in the nematode-trapping fungus Duddingtonia flagrans.</title>
        <authorList>
            <person name="Youssar L."/>
            <person name="Wernet V."/>
            <person name="Hensel N."/>
            <person name="Hildebrandt H.-G."/>
            <person name="Fischer R."/>
        </authorList>
    </citation>
    <scope>NUCLEOTIDE SEQUENCE [LARGE SCALE GENOMIC DNA]</scope>
    <source>
        <strain evidence="4 5">CBS H-5679</strain>
    </source>
</reference>
<dbReference type="InterPro" id="IPR001138">
    <property type="entry name" value="Zn2Cys6_DnaBD"/>
</dbReference>
<gene>
    <name evidence="4" type="ORF">DFL_004579</name>
</gene>
<name>A0A437A5B5_ARTFL</name>
<evidence type="ECO:0000256" key="2">
    <source>
        <dbReference type="SAM" id="MobiDB-lite"/>
    </source>
</evidence>
<dbReference type="GeneID" id="93586890"/>
<dbReference type="VEuPathDB" id="FungiDB:DFL_004579"/>
<dbReference type="PROSITE" id="PS00463">
    <property type="entry name" value="ZN2_CY6_FUNGAL_1"/>
    <property type="match status" value="1"/>
</dbReference>
<feature type="domain" description="Zn(2)-C6 fungal-type" evidence="3">
    <location>
        <begin position="47"/>
        <end position="77"/>
    </location>
</feature>
<dbReference type="STRING" id="97331.A0A437A5B5"/>
<keyword evidence="1" id="KW-0539">Nucleus</keyword>
<dbReference type="SUPFAM" id="SSF57701">
    <property type="entry name" value="Zn2/Cys6 DNA-binding domain"/>
    <property type="match status" value="1"/>
</dbReference>
<dbReference type="InterPro" id="IPR036864">
    <property type="entry name" value="Zn2-C6_fun-type_DNA-bd_sf"/>
</dbReference>
<dbReference type="PROSITE" id="PS50048">
    <property type="entry name" value="ZN2_CY6_FUNGAL_2"/>
    <property type="match status" value="1"/>
</dbReference>
<evidence type="ECO:0000259" key="3">
    <source>
        <dbReference type="PROSITE" id="PS50048"/>
    </source>
</evidence>
<dbReference type="Proteomes" id="UP000283090">
    <property type="component" value="Unassembled WGS sequence"/>
</dbReference>
<dbReference type="SMART" id="SM00066">
    <property type="entry name" value="GAL4"/>
    <property type="match status" value="1"/>
</dbReference>
<dbReference type="CDD" id="cd00067">
    <property type="entry name" value="GAL4"/>
    <property type="match status" value="1"/>
</dbReference>
<dbReference type="GO" id="GO:0000981">
    <property type="term" value="F:DNA-binding transcription factor activity, RNA polymerase II-specific"/>
    <property type="evidence" value="ECO:0007669"/>
    <property type="project" value="InterPro"/>
</dbReference>
<comment type="caution">
    <text evidence="4">The sequence shown here is derived from an EMBL/GenBank/DDBJ whole genome shotgun (WGS) entry which is preliminary data.</text>
</comment>
<dbReference type="Pfam" id="PF00172">
    <property type="entry name" value="Zn_clus"/>
    <property type="match status" value="1"/>
</dbReference>
<dbReference type="PANTHER" id="PTHR47256:SF1">
    <property type="entry name" value="ZN(II)2CYS6 TRANSCRIPTION FACTOR (EUROFUNG)"/>
    <property type="match status" value="1"/>
</dbReference>
<dbReference type="RefSeq" id="XP_067491839.1">
    <property type="nucleotide sequence ID" value="XM_067633695.1"/>
</dbReference>
<evidence type="ECO:0000313" key="4">
    <source>
        <dbReference type="EMBL" id="RVD86295.1"/>
    </source>
</evidence>
<evidence type="ECO:0000313" key="5">
    <source>
        <dbReference type="Proteomes" id="UP000283090"/>
    </source>
</evidence>
<dbReference type="GO" id="GO:0008270">
    <property type="term" value="F:zinc ion binding"/>
    <property type="evidence" value="ECO:0007669"/>
    <property type="project" value="InterPro"/>
</dbReference>
<accession>A0A437A5B5</accession>
<protein>
    <recommendedName>
        <fullName evidence="3">Zn(2)-C6 fungal-type domain-containing protein</fullName>
    </recommendedName>
</protein>
<dbReference type="AlphaFoldDB" id="A0A437A5B5"/>
<dbReference type="EMBL" id="SAEB01000006">
    <property type="protein sequence ID" value="RVD86295.1"/>
    <property type="molecule type" value="Genomic_DNA"/>
</dbReference>
<dbReference type="InterPro" id="IPR053187">
    <property type="entry name" value="Notoamide_regulator"/>
</dbReference>
<evidence type="ECO:0000256" key="1">
    <source>
        <dbReference type="ARBA" id="ARBA00023242"/>
    </source>
</evidence>
<feature type="region of interest" description="Disordered" evidence="2">
    <location>
        <begin position="1"/>
        <end position="26"/>
    </location>
</feature>
<sequence length="157" mass="18254">MSMDPNPRKRRRFPALTPAPDLGSDQPERLQRTYVEIKYKRHRAAKACNACRQAKVKCSEDRLECQRCQAKGQVCQYAIEDPGDQRKALQQELKSLHIENSNYKELIEYMRTASPLTLGERSIPFKAGRLWKKRWHSFGTIALPRYPLGQEARDIHS</sequence>
<dbReference type="Gene3D" id="4.10.240.10">
    <property type="entry name" value="Zn(2)-C6 fungal-type DNA-binding domain"/>
    <property type="match status" value="1"/>
</dbReference>
<proteinExistence type="predicted"/>
<keyword evidence="5" id="KW-1185">Reference proteome</keyword>
<dbReference type="PANTHER" id="PTHR47256">
    <property type="entry name" value="ZN(II)2CYS6 TRANSCRIPTION FACTOR (EUROFUNG)-RELATED"/>
    <property type="match status" value="1"/>
</dbReference>
<dbReference type="OrthoDB" id="10261408at2759"/>
<organism evidence="4 5">
    <name type="scientific">Arthrobotrys flagrans</name>
    <name type="common">Nematode-trapping fungus</name>
    <name type="synonym">Trichothecium flagrans</name>
    <dbReference type="NCBI Taxonomy" id="97331"/>
    <lineage>
        <taxon>Eukaryota</taxon>
        <taxon>Fungi</taxon>
        <taxon>Dikarya</taxon>
        <taxon>Ascomycota</taxon>
        <taxon>Pezizomycotina</taxon>
        <taxon>Orbiliomycetes</taxon>
        <taxon>Orbiliales</taxon>
        <taxon>Orbiliaceae</taxon>
        <taxon>Arthrobotrys</taxon>
    </lineage>
</organism>